<feature type="domain" description="Dynamin N-terminal" evidence="6">
    <location>
        <begin position="646"/>
        <end position="702"/>
    </location>
</feature>
<dbReference type="EMBL" id="JACJVP010000054">
    <property type="protein sequence ID" value="MBB6674752.1"/>
    <property type="molecule type" value="Genomic_DNA"/>
</dbReference>
<proteinExistence type="predicted"/>
<evidence type="ECO:0000256" key="4">
    <source>
        <dbReference type="ARBA" id="ARBA00023134"/>
    </source>
</evidence>
<feature type="non-terminal residue" evidence="7">
    <location>
        <position position="789"/>
    </location>
</feature>
<evidence type="ECO:0000313" key="8">
    <source>
        <dbReference type="Proteomes" id="UP000547209"/>
    </source>
</evidence>
<evidence type="ECO:0000256" key="1">
    <source>
        <dbReference type="ARBA" id="ARBA00004370"/>
    </source>
</evidence>
<dbReference type="GO" id="GO:0005525">
    <property type="term" value="F:GTP binding"/>
    <property type="evidence" value="ECO:0007669"/>
    <property type="project" value="UniProtKB-KW"/>
</dbReference>
<dbReference type="SUPFAM" id="SSF52540">
    <property type="entry name" value="P-loop containing nucleoside triphosphate hydrolases"/>
    <property type="match status" value="2"/>
</dbReference>
<keyword evidence="3" id="KW-0378">Hydrolase</keyword>
<dbReference type="Proteomes" id="UP000547209">
    <property type="component" value="Unassembled WGS sequence"/>
</dbReference>
<dbReference type="RefSeq" id="WP_185672615.1">
    <property type="nucleotide sequence ID" value="NZ_JACJVP010000054.1"/>
</dbReference>
<evidence type="ECO:0000313" key="7">
    <source>
        <dbReference type="EMBL" id="MBB6674752.1"/>
    </source>
</evidence>
<name>A0A7X0VI21_9BACL</name>
<dbReference type="Gene3D" id="3.40.50.300">
    <property type="entry name" value="P-loop containing nucleotide triphosphate hydrolases"/>
    <property type="match status" value="2"/>
</dbReference>
<protein>
    <submittedName>
        <fullName evidence="7">Dynamin family protein</fullName>
    </submittedName>
</protein>
<dbReference type="InterPro" id="IPR027417">
    <property type="entry name" value="P-loop_NTPase"/>
</dbReference>
<dbReference type="AlphaFoldDB" id="A0A7X0VI21"/>
<sequence length="789" mass="83860">MKTSDIGIAPLEQAEAAKRYAEALRRMASQAAQAGDATQAGKFEELAEKLEAGVLTIAFCGHFSAGKSTLVNALCGERLLPSSPIPTSANVVTIRNGKPGAHVVFRGADGSVKETPDLPVEQLSAFAVDGEGVAAIDVSYPVPLLGDRMALVDTPGVDSTDGAHRAATESALHLADVVFYVTDYNHVLSEVNFRFLRTLHQWGKPTYVIVNQVDKHRESEVSFAAFREGIRTAMQAWRIEPAGLLFLSLREPGHPLSQQGELVRIMEALKPLTEPLMLHSAARSARYLAEEHRACLRQTNAEAREGLLAELGGGEALAALERKRAELEQAIAAVESAGERDMARWKEEVDRLLGNANLTPAETREKAREMLESLQPGFKVGWLGSGAKTETERERRLEALAADFNAQAAANLHNHVRDLLRREAKAAGWEGAEREAELERSFPAADTAWLKARVKPGAGADGQATLNYAAETSAEWKAQVRKAALRLLGELDGRKSPARAAEAASLHDELARLGGQEAVAARLRDMDAAERAAEAALLALLPGEDEASAIALPSPHPVQAAAAAAERGARADARPAEPSAISRLADVAASSAAASASDVSPIGAPTGAAELLAQAEALIRPIPQLRKQADSLAAKAEQLRQSRFTIALFGAFSAGKSSFANALVGLPALPVSPNPTTATINRIVAPTADAPHGSAMIAMKTPEAMREDLAHSLERLGVDPAAVRGAADDAAALLALSKRMTPDDIHPRGRPHLAFLRAAAGGWARYGEKLGTHFLAGEAEYRRYVAEEE</sequence>
<dbReference type="PANTHER" id="PTHR10465:SF0">
    <property type="entry name" value="SARCALUMENIN"/>
    <property type="match status" value="1"/>
</dbReference>
<accession>A0A7X0VI21</accession>
<gene>
    <name evidence="7" type="ORF">H7C19_29135</name>
</gene>
<organism evidence="7 8">
    <name type="scientific">Cohnella nanjingensis</name>
    <dbReference type="NCBI Taxonomy" id="1387779"/>
    <lineage>
        <taxon>Bacteria</taxon>
        <taxon>Bacillati</taxon>
        <taxon>Bacillota</taxon>
        <taxon>Bacilli</taxon>
        <taxon>Bacillales</taxon>
        <taxon>Paenibacillaceae</taxon>
        <taxon>Cohnella</taxon>
    </lineage>
</organism>
<dbReference type="PANTHER" id="PTHR10465">
    <property type="entry name" value="TRANSMEMBRANE GTPASE FZO1"/>
    <property type="match status" value="1"/>
</dbReference>
<keyword evidence="4" id="KW-0342">GTP-binding</keyword>
<comment type="subcellular location">
    <subcellularLocation>
        <location evidence="1">Membrane</location>
    </subcellularLocation>
</comment>
<comment type="caution">
    <text evidence="7">The sequence shown here is derived from an EMBL/GenBank/DDBJ whole genome shotgun (WGS) entry which is preliminary data.</text>
</comment>
<dbReference type="InterPro" id="IPR027094">
    <property type="entry name" value="Mitofusin_fam"/>
</dbReference>
<dbReference type="InterPro" id="IPR045063">
    <property type="entry name" value="Dynamin_N"/>
</dbReference>
<evidence type="ECO:0000259" key="6">
    <source>
        <dbReference type="Pfam" id="PF00350"/>
    </source>
</evidence>
<dbReference type="Pfam" id="PF00350">
    <property type="entry name" value="Dynamin_N"/>
    <property type="match status" value="2"/>
</dbReference>
<keyword evidence="2" id="KW-0547">Nucleotide-binding</keyword>
<dbReference type="CDD" id="cd09912">
    <property type="entry name" value="DLP_2"/>
    <property type="match status" value="1"/>
</dbReference>
<feature type="domain" description="Dynamin N-terminal" evidence="6">
    <location>
        <begin position="57"/>
        <end position="211"/>
    </location>
</feature>
<keyword evidence="5" id="KW-0472">Membrane</keyword>
<evidence type="ECO:0000256" key="2">
    <source>
        <dbReference type="ARBA" id="ARBA00022741"/>
    </source>
</evidence>
<dbReference type="GO" id="GO:0016020">
    <property type="term" value="C:membrane"/>
    <property type="evidence" value="ECO:0007669"/>
    <property type="project" value="UniProtKB-SubCell"/>
</dbReference>
<reference evidence="7 8" key="1">
    <citation type="submission" date="2020-08" db="EMBL/GenBank/DDBJ databases">
        <title>Cohnella phylogeny.</title>
        <authorList>
            <person name="Dunlap C."/>
        </authorList>
    </citation>
    <scope>NUCLEOTIDE SEQUENCE [LARGE SCALE GENOMIC DNA]</scope>
    <source>
        <strain evidence="7 8">DSM 28246</strain>
    </source>
</reference>
<evidence type="ECO:0000256" key="3">
    <source>
        <dbReference type="ARBA" id="ARBA00022801"/>
    </source>
</evidence>
<dbReference type="GO" id="GO:0003924">
    <property type="term" value="F:GTPase activity"/>
    <property type="evidence" value="ECO:0007669"/>
    <property type="project" value="InterPro"/>
</dbReference>
<evidence type="ECO:0000256" key="5">
    <source>
        <dbReference type="ARBA" id="ARBA00023136"/>
    </source>
</evidence>
<keyword evidence="8" id="KW-1185">Reference proteome</keyword>